<dbReference type="EMBL" id="CATOUU010000722">
    <property type="protein sequence ID" value="CAI9944245.1"/>
    <property type="molecule type" value="Genomic_DNA"/>
</dbReference>
<evidence type="ECO:0000313" key="1">
    <source>
        <dbReference type="EMBL" id="CAI9944236.1"/>
    </source>
</evidence>
<evidence type="ECO:0000313" key="2">
    <source>
        <dbReference type="EMBL" id="CAI9944239.1"/>
    </source>
</evidence>
<evidence type="ECO:0000313" key="5">
    <source>
        <dbReference type="EMBL" id="CAL6042559.1"/>
    </source>
</evidence>
<reference evidence="4" key="1">
    <citation type="submission" date="2023-06" db="EMBL/GenBank/DDBJ databases">
        <authorList>
            <person name="Kurt Z."/>
        </authorList>
    </citation>
    <scope>NUCLEOTIDE SEQUENCE</scope>
</reference>
<dbReference type="EMBL" id="CATOUU010000722">
    <property type="protein sequence ID" value="CAI9944243.1"/>
    <property type="molecule type" value="Genomic_DNA"/>
</dbReference>
<comment type="caution">
    <text evidence="4">The sequence shown here is derived from an EMBL/GenBank/DDBJ whole genome shotgun (WGS) entry which is preliminary data.</text>
</comment>
<dbReference type="AlphaFoldDB" id="A0AA86U633"/>
<evidence type="ECO:0000313" key="6">
    <source>
        <dbReference type="EMBL" id="CAL6042565.1"/>
    </source>
</evidence>
<evidence type="ECO:0000313" key="8">
    <source>
        <dbReference type="EMBL" id="CAL6042577.1"/>
    </source>
</evidence>
<dbReference type="Proteomes" id="UP001642409">
    <property type="component" value="Unassembled WGS sequence"/>
</dbReference>
<accession>A0AA86U633</accession>
<proteinExistence type="predicted"/>
<evidence type="ECO:0000313" key="7">
    <source>
        <dbReference type="EMBL" id="CAL6042573.1"/>
    </source>
</evidence>
<dbReference type="EMBL" id="CAXDID020000154">
    <property type="protein sequence ID" value="CAL6042573.1"/>
    <property type="molecule type" value="Genomic_DNA"/>
</dbReference>
<organism evidence="4">
    <name type="scientific">Hexamita inflata</name>
    <dbReference type="NCBI Taxonomy" id="28002"/>
    <lineage>
        <taxon>Eukaryota</taxon>
        <taxon>Metamonada</taxon>
        <taxon>Diplomonadida</taxon>
        <taxon>Hexamitidae</taxon>
        <taxon>Hexamitinae</taxon>
        <taxon>Hexamita</taxon>
    </lineage>
</organism>
<dbReference type="EMBL" id="CAXDID020000154">
    <property type="protein sequence ID" value="CAL6042565.1"/>
    <property type="molecule type" value="Genomic_DNA"/>
</dbReference>
<evidence type="ECO:0000313" key="3">
    <source>
        <dbReference type="EMBL" id="CAI9944243.1"/>
    </source>
</evidence>
<dbReference type="EMBL" id="CATOUU010000722">
    <property type="protein sequence ID" value="CAI9944239.1"/>
    <property type="molecule type" value="Genomic_DNA"/>
</dbReference>
<keyword evidence="9" id="KW-1185">Reference proteome</keyword>
<evidence type="ECO:0000313" key="9">
    <source>
        <dbReference type="Proteomes" id="UP001642409"/>
    </source>
</evidence>
<name>A0AA86U633_9EUKA</name>
<gene>
    <name evidence="1" type="ORF">HINF_LOCUS31881</name>
    <name evidence="2" type="ORF">HINF_LOCUS31884</name>
    <name evidence="3" type="ORF">HINF_LOCUS31888</name>
    <name evidence="4" type="ORF">HINF_LOCUS31890</name>
    <name evidence="5" type="ORF">HINF_LOCUS39649</name>
    <name evidence="6" type="ORF">HINF_LOCUS39652</name>
    <name evidence="7" type="ORF">HINF_LOCUS39656</name>
    <name evidence="8" type="ORF">HINF_LOCUS39658</name>
</gene>
<dbReference type="EMBL" id="CAXDID020000154">
    <property type="protein sequence ID" value="CAL6042577.1"/>
    <property type="molecule type" value="Genomic_DNA"/>
</dbReference>
<dbReference type="EMBL" id="CAXDID020000154">
    <property type="protein sequence ID" value="CAL6042559.1"/>
    <property type="molecule type" value="Genomic_DNA"/>
</dbReference>
<dbReference type="EMBL" id="CATOUU010000722">
    <property type="protein sequence ID" value="CAI9944236.1"/>
    <property type="molecule type" value="Genomic_DNA"/>
</dbReference>
<protein>
    <submittedName>
        <fullName evidence="5">Hypothetical_protein</fullName>
    </submittedName>
</protein>
<sequence>MPYVVLFGNAIQSLLSTKKYSYKLSKLFESRKFIIFKTGEQEVQLDLGHGTRAQIVSLKPETHSLNSAALLQNLNIQFVLSETREKRLEICEMWSVQQLSQQEIY</sequence>
<reference evidence="5 9" key="2">
    <citation type="submission" date="2024-07" db="EMBL/GenBank/DDBJ databases">
        <authorList>
            <person name="Akdeniz Z."/>
        </authorList>
    </citation>
    <scope>NUCLEOTIDE SEQUENCE [LARGE SCALE GENOMIC DNA]</scope>
</reference>
<evidence type="ECO:0000313" key="4">
    <source>
        <dbReference type="EMBL" id="CAI9944245.1"/>
    </source>
</evidence>